<evidence type="ECO:0000313" key="3">
    <source>
        <dbReference type="EMBL" id="TDM13342.1"/>
    </source>
</evidence>
<dbReference type="RefSeq" id="WP_133452347.1">
    <property type="nucleotide sequence ID" value="NZ_CP128470.1"/>
</dbReference>
<evidence type="ECO:0000256" key="1">
    <source>
        <dbReference type="SAM" id="Phobius"/>
    </source>
</evidence>
<keyword evidence="1" id="KW-0472">Membrane</keyword>
<accession>A0A4R6BXY4</accession>
<proteinExistence type="predicted"/>
<dbReference type="EMBL" id="SCWF01000012">
    <property type="protein sequence ID" value="TDM13342.1"/>
    <property type="molecule type" value="Genomic_DNA"/>
</dbReference>
<comment type="caution">
    <text evidence="3">The sequence shown here is derived from an EMBL/GenBank/DDBJ whole genome shotgun (WGS) entry which is preliminary data.</text>
</comment>
<dbReference type="OrthoDB" id="2418490at2"/>
<dbReference type="InterPro" id="IPR025007">
    <property type="entry name" value="DUF3899"/>
</dbReference>
<gene>
    <name evidence="3" type="ORF">ERX55_09530</name>
</gene>
<feature type="domain" description="DUF3899" evidence="2">
    <location>
        <begin position="33"/>
        <end position="116"/>
    </location>
</feature>
<dbReference type="Proteomes" id="UP000294843">
    <property type="component" value="Unassembled WGS sequence"/>
</dbReference>
<feature type="transmembrane region" description="Helical" evidence="1">
    <location>
        <begin position="98"/>
        <end position="122"/>
    </location>
</feature>
<protein>
    <submittedName>
        <fullName evidence="3">DUF3899 domain-containing protein</fullName>
    </submittedName>
</protein>
<feature type="transmembrane region" description="Helical" evidence="1">
    <location>
        <begin position="35"/>
        <end position="57"/>
    </location>
</feature>
<dbReference type="Pfam" id="PF13038">
    <property type="entry name" value="DUF3899"/>
    <property type="match status" value="1"/>
</dbReference>
<dbReference type="AlphaFoldDB" id="A0A4R6BXY4"/>
<keyword evidence="1" id="KW-0812">Transmembrane</keyword>
<keyword evidence="4" id="KW-1185">Reference proteome</keyword>
<keyword evidence="1" id="KW-1133">Transmembrane helix</keyword>
<evidence type="ECO:0000313" key="4">
    <source>
        <dbReference type="Proteomes" id="UP000294843"/>
    </source>
</evidence>
<evidence type="ECO:0000259" key="2">
    <source>
        <dbReference type="Pfam" id="PF13038"/>
    </source>
</evidence>
<sequence length="123" mass="14034">MKIKIYTLLAAVLLAISFLLTLLRGFTTIHLLDSLFILSMLLLCLGLLLYMFSDGAFSIMGHSFRRFHYVTAPRRLKETMADDELYNQKEVKIRNEKYPFTVPMIVTALAGLIISLGLSYLIK</sequence>
<name>A0A4R6BXY4_9STAP</name>
<reference evidence="3 4" key="1">
    <citation type="submission" date="2019-01" db="EMBL/GenBank/DDBJ databases">
        <title>Draft genome sequences of the type strains of six Macrococcus species.</title>
        <authorList>
            <person name="Mazhar S."/>
            <person name="Altermann E."/>
            <person name="Hill C."/>
            <person name="Mcauliffe O."/>
        </authorList>
    </citation>
    <scope>NUCLEOTIDE SEQUENCE [LARGE SCALE GENOMIC DNA]</scope>
    <source>
        <strain evidence="3 4">ATCC 51825</strain>
    </source>
</reference>
<organism evidence="3 4">
    <name type="scientific">Macrococcus bovicus</name>
    <dbReference type="NCBI Taxonomy" id="69968"/>
    <lineage>
        <taxon>Bacteria</taxon>
        <taxon>Bacillati</taxon>
        <taxon>Bacillota</taxon>
        <taxon>Bacilli</taxon>
        <taxon>Bacillales</taxon>
        <taxon>Staphylococcaceae</taxon>
        <taxon>Macrococcus</taxon>
    </lineage>
</organism>